<feature type="compositionally biased region" description="Polar residues" evidence="1">
    <location>
        <begin position="841"/>
        <end position="853"/>
    </location>
</feature>
<feature type="compositionally biased region" description="Low complexity" evidence="1">
    <location>
        <begin position="377"/>
        <end position="387"/>
    </location>
</feature>
<feature type="compositionally biased region" description="Acidic residues" evidence="1">
    <location>
        <begin position="54"/>
        <end position="71"/>
    </location>
</feature>
<feature type="compositionally biased region" description="Basic and acidic residues" evidence="1">
    <location>
        <begin position="201"/>
        <end position="210"/>
    </location>
</feature>
<feature type="region of interest" description="Disordered" evidence="1">
    <location>
        <begin position="1053"/>
        <end position="1091"/>
    </location>
</feature>
<feature type="region of interest" description="Disordered" evidence="1">
    <location>
        <begin position="292"/>
        <end position="587"/>
    </location>
</feature>
<reference evidence="2 3" key="1">
    <citation type="submission" date="2019-01" db="EMBL/GenBank/DDBJ databases">
        <title>Draft Genome and Complete Hox-Cluster Characterization of the Sterlet Sturgeon (Acipenser ruthenus).</title>
        <authorList>
            <person name="Wei Q."/>
        </authorList>
    </citation>
    <scope>NUCLEOTIDE SEQUENCE [LARGE SCALE GENOMIC DNA]</scope>
    <source>
        <strain evidence="2">WHYD16114868_AA</strain>
        <tissue evidence="2">Blood</tissue>
    </source>
</reference>
<dbReference type="InterPro" id="IPR039878">
    <property type="entry name" value="RBM33"/>
</dbReference>
<feature type="compositionally biased region" description="Acidic residues" evidence="1">
    <location>
        <begin position="221"/>
        <end position="247"/>
    </location>
</feature>
<evidence type="ECO:0000313" key="2">
    <source>
        <dbReference type="EMBL" id="RXM35972.1"/>
    </source>
</evidence>
<feature type="compositionally biased region" description="Polar residues" evidence="1">
    <location>
        <begin position="346"/>
        <end position="358"/>
    </location>
</feature>
<feature type="compositionally biased region" description="Low complexity" evidence="1">
    <location>
        <begin position="472"/>
        <end position="486"/>
    </location>
</feature>
<gene>
    <name evidence="2" type="ORF">EOD39_12377</name>
</gene>
<dbReference type="EMBL" id="SCEB01214330">
    <property type="protein sequence ID" value="RXM35972.1"/>
    <property type="molecule type" value="Genomic_DNA"/>
</dbReference>
<dbReference type="PANTHER" id="PTHR22014:SF2">
    <property type="entry name" value="RNA-BINDING PROTEIN 33"/>
    <property type="match status" value="1"/>
</dbReference>
<proteinExistence type="predicted"/>
<feature type="compositionally biased region" description="Gly residues" evidence="1">
    <location>
        <begin position="303"/>
        <end position="315"/>
    </location>
</feature>
<sequence length="1280" mass="142023">MATSAKDDEFDQFDKPGAERSRRRRTGAEDMDSDLEYDLLDDDWLSTKKNPSDFSDEELNDDLLQSDDEDQNMSAQGVAISLNVTTGRVTSFDVTKSDLDQSLDEAEYRESGDENVGVEDYEGGEGLEGVEGYPQEEYADQYEANDTELAGDHMEYTGEQAEEEMYNDEVLDIEINDPLDDEFQDDDYSQSYSGQQTVLEVEGKAEEQETHVAAQGRGIEPEEVENEMEQEVEAKEESDEEEDEDEESCRLRFKTERKDATVIRLSDAASKRRNIPETLELSEEAKATLVDFEEKERQRKQGRFGGWGRGRGRGPFPGYEHGDFRRDAGGRGRMNEQRPPLVTMPMSLQHTPSRMTHYQQLHHQQLHHQQSPRGHFQEQGQQRQSPQPLIPSHPYHKSSSPQGALVRPQAEGSSPAHSPQQPKNIHINPHFRGPVSSPAQEPRFPGQHMFEQQNPPPLMNNNHPLSGQNPMPFNQQGPGFNQQGQQTVFQREGPMRPNLHPPGPMGMSHFNQPGPANPRPFIPPRQQFPQGPGQPFPPPHMQLGMQARHRGPPEFQSPVPGNFNQPQRHHSPEPWRGPPQPQEREPFFIGEPRFPGQHMFEQQNPPPLMNNNHPLSGQNPMPFNQQGPGFNQQGQQTVFQREGPMRPNLHPPGPMGMSHFNQPGPANPRPFIPPRQQFPQGPGQPFPPPHMQLGMQARHRPYFRPQLQNMQQQMNLRMQRPPLRTGPIKPRLNTLPQSVNKPPNQQVQALPPRNSNLRELPVAPANMNIHNNRPMSAPAAQVRPVARHMQNARSMSGAKVMPTARLQPTARPQLAARPQITAKAQSVPRTAAKNVVKTETPVAQLNPPQTSEVNPDEDEETRGGEGVVSAYPVGQLQRGQLPQQQRQQSARKVTLGKATVQQQLKQQQTQFYQPHPEPQGVRNNLGNQPQNRVVMQGRGRAAAGQMGRGRLMPNKQNLRVVEPQPCGVSIEGLSSSTTDVQLKNLLMSVGPIQHRCQSHAVGSKILGLYTDHGQWAGGAFCPKEGSVANMDDLDLLPAADSCGTLQPGKLLLEESRETPGSPVRKSSSGSAVLSLDTPPESPAQKSSSGSEVLSLDAPRICSVQLGYTSRESSTKEQLWICSVQLGYTSRESSTERAALDLQCSAWICLQGVQHRKSTSGSAVLSLDAPPESPARKSSSGSAVFSLDTPPESPARKSSSGSAVFSLDTPPGSPAQKEQLWICSVQLGYMGVQHGKSSHPAGVQHPPEPGHRTSGLFIIWEFLAVVDAFSHSVCHRKLLTF</sequence>
<comment type="caution">
    <text evidence="2">The sequence shown here is derived from an EMBL/GenBank/DDBJ whole genome shotgun (WGS) entry which is preliminary data.</text>
</comment>
<feature type="region of interest" description="Disordered" evidence="1">
    <location>
        <begin position="1"/>
        <end position="72"/>
    </location>
</feature>
<accession>A0A444ULA1</accession>
<dbReference type="PANTHER" id="PTHR22014">
    <property type="entry name" value="RNA-BINDING PROTEIN 33"/>
    <property type="match status" value="1"/>
</dbReference>
<feature type="region of interest" description="Disordered" evidence="1">
    <location>
        <begin position="905"/>
        <end position="929"/>
    </location>
</feature>
<feature type="region of interest" description="Disordered" evidence="1">
    <location>
        <begin position="103"/>
        <end position="130"/>
    </location>
</feature>
<organism evidence="2 3">
    <name type="scientific">Acipenser ruthenus</name>
    <name type="common">Sterlet sturgeon</name>
    <dbReference type="NCBI Taxonomy" id="7906"/>
    <lineage>
        <taxon>Eukaryota</taxon>
        <taxon>Metazoa</taxon>
        <taxon>Chordata</taxon>
        <taxon>Craniata</taxon>
        <taxon>Vertebrata</taxon>
        <taxon>Euteleostomi</taxon>
        <taxon>Actinopterygii</taxon>
        <taxon>Chondrostei</taxon>
        <taxon>Acipenseriformes</taxon>
        <taxon>Acipenseridae</taxon>
        <taxon>Acipenser</taxon>
    </lineage>
</organism>
<dbReference type="Proteomes" id="UP000289886">
    <property type="component" value="Unassembled WGS sequence"/>
</dbReference>
<protein>
    <submittedName>
        <fullName evidence="2">RNA-binding protein 33</fullName>
    </submittedName>
</protein>
<feature type="region of interest" description="Disordered" evidence="1">
    <location>
        <begin position="809"/>
        <end position="865"/>
    </location>
</feature>
<dbReference type="GO" id="GO:0003723">
    <property type="term" value="F:RNA binding"/>
    <property type="evidence" value="ECO:0007669"/>
    <property type="project" value="TreeGrafter"/>
</dbReference>
<evidence type="ECO:0000256" key="1">
    <source>
        <dbReference type="SAM" id="MobiDB-lite"/>
    </source>
</evidence>
<feature type="region of interest" description="Disordered" evidence="1">
    <location>
        <begin position="1162"/>
        <end position="1211"/>
    </location>
</feature>
<feature type="compositionally biased region" description="Low complexity" evidence="1">
    <location>
        <begin position="359"/>
        <end position="369"/>
    </location>
</feature>
<feature type="compositionally biased region" description="Polar residues" evidence="1">
    <location>
        <begin position="411"/>
        <end position="423"/>
    </location>
</feature>
<feature type="compositionally biased region" description="Acidic residues" evidence="1">
    <location>
        <begin position="116"/>
        <end position="125"/>
    </location>
</feature>
<dbReference type="AlphaFoldDB" id="A0A444ULA1"/>
<name>A0A444ULA1_ACIRT</name>
<evidence type="ECO:0000313" key="3">
    <source>
        <dbReference type="Proteomes" id="UP000289886"/>
    </source>
</evidence>
<feature type="compositionally biased region" description="Acidic residues" evidence="1">
    <location>
        <begin position="29"/>
        <end position="44"/>
    </location>
</feature>
<keyword evidence="3" id="KW-1185">Reference proteome</keyword>
<feature type="region of interest" description="Disordered" evidence="1">
    <location>
        <begin position="201"/>
        <end position="253"/>
    </location>
</feature>
<feature type="compositionally biased region" description="Basic and acidic residues" evidence="1">
    <location>
        <begin position="320"/>
        <end position="336"/>
    </location>
</feature>